<feature type="transmembrane region" description="Helical" evidence="7">
    <location>
        <begin position="149"/>
        <end position="168"/>
    </location>
</feature>
<comment type="subcellular location">
    <subcellularLocation>
        <location evidence="1">Cell membrane</location>
        <topology evidence="1">Multi-pass membrane protein</topology>
    </subcellularLocation>
</comment>
<feature type="transmembrane region" description="Helical" evidence="7">
    <location>
        <begin position="246"/>
        <end position="268"/>
    </location>
</feature>
<feature type="transmembrane region" description="Helical" evidence="7">
    <location>
        <begin position="312"/>
        <end position="331"/>
    </location>
</feature>
<dbReference type="PANTHER" id="PTHR42718:SF46">
    <property type="entry name" value="BLR6921 PROTEIN"/>
    <property type="match status" value="1"/>
</dbReference>
<organism evidence="9 10">
    <name type="scientific">Rathayibacter iranicus</name>
    <dbReference type="NCBI Taxonomy" id="59737"/>
    <lineage>
        <taxon>Bacteria</taxon>
        <taxon>Bacillati</taxon>
        <taxon>Actinomycetota</taxon>
        <taxon>Actinomycetes</taxon>
        <taxon>Micrococcales</taxon>
        <taxon>Microbacteriaceae</taxon>
        <taxon>Rathayibacter</taxon>
    </lineage>
</organism>
<sequence>MQLLVAMEFSIINIAIPNLQDTFGVSPALSHWVVTGYAVGFAALLFLGGRASERWGPKNVILWGISGFTMTSLLAALAWSFDVLIVARVAQGASAALVAPSALAFLTQLTSSAERPRWLGMWGAAASAGFAAGVVLGGVLVGVTGWRSVFVFCTILAATLGAAAASILPRMRESGERVDIIGALLFATASISLVAVLSLLSNESSRGPWLLGLAAVALLGFVSLSYQQRRTPNPLVPPELLARRSVRAAAVLSCAAPLSGGAMVYFASIYMQDVLGWSRFASGCAFLPDAAAAAAGAYVAPRLLRAIGPHRAAFSGFIAMALGLVTLSVSVDHGFAALVQVIVGTSLAGFGLVLCGVVAIVVGSRGLRSGEHGASAGILTAAQQWGVAAGLALASSLVEISAQLQSGTLGGGVIALMAATAIALVDLRKRLHARRPARPS</sequence>
<keyword evidence="2" id="KW-0813">Transport</keyword>
<dbReference type="InterPro" id="IPR020846">
    <property type="entry name" value="MFS_dom"/>
</dbReference>
<keyword evidence="4 7" id="KW-0812">Transmembrane</keyword>
<dbReference type="KEGG" id="ria:C7V51_11715"/>
<feature type="transmembrane region" description="Helical" evidence="7">
    <location>
        <begin position="60"/>
        <end position="79"/>
    </location>
</feature>
<evidence type="ECO:0000313" key="9">
    <source>
        <dbReference type="EMBL" id="AZZ56470.1"/>
    </source>
</evidence>
<dbReference type="PROSITE" id="PS50850">
    <property type="entry name" value="MFS"/>
    <property type="match status" value="1"/>
</dbReference>
<dbReference type="EMBL" id="CP028130">
    <property type="protein sequence ID" value="AZZ56470.1"/>
    <property type="molecule type" value="Genomic_DNA"/>
</dbReference>
<dbReference type="InterPro" id="IPR011701">
    <property type="entry name" value="MFS"/>
</dbReference>
<feature type="transmembrane region" description="Helical" evidence="7">
    <location>
        <begin position="207"/>
        <end position="226"/>
    </location>
</feature>
<feature type="transmembrane region" description="Helical" evidence="7">
    <location>
        <begin position="404"/>
        <end position="425"/>
    </location>
</feature>
<evidence type="ECO:0000256" key="1">
    <source>
        <dbReference type="ARBA" id="ARBA00004651"/>
    </source>
</evidence>
<dbReference type="AlphaFoldDB" id="A0AAD1AFX9"/>
<accession>A0AAD1AFX9</accession>
<dbReference type="Gene3D" id="1.20.1250.20">
    <property type="entry name" value="MFS general substrate transporter like domains"/>
    <property type="match status" value="1"/>
</dbReference>
<evidence type="ECO:0000313" key="10">
    <source>
        <dbReference type="Proteomes" id="UP000283946"/>
    </source>
</evidence>
<dbReference type="InterPro" id="IPR036259">
    <property type="entry name" value="MFS_trans_sf"/>
</dbReference>
<keyword evidence="3" id="KW-1003">Cell membrane</keyword>
<feature type="transmembrane region" description="Helical" evidence="7">
    <location>
        <begin position="85"/>
        <end position="106"/>
    </location>
</feature>
<feature type="transmembrane region" description="Helical" evidence="7">
    <location>
        <begin position="374"/>
        <end position="398"/>
    </location>
</feature>
<feature type="transmembrane region" description="Helical" evidence="7">
    <location>
        <begin position="180"/>
        <end position="201"/>
    </location>
</feature>
<feature type="transmembrane region" description="Helical" evidence="7">
    <location>
        <begin position="337"/>
        <end position="362"/>
    </location>
</feature>
<reference evidence="9 10" key="1">
    <citation type="submission" date="2018-03" db="EMBL/GenBank/DDBJ databases">
        <title>Bacteriophage NCPPB3778 and a type I-E CRISPR drive the evolution of the US Biological Select Agent, Rathayibacter toxicus.</title>
        <authorList>
            <person name="Davis E.W.II."/>
            <person name="Tabima J.F."/>
            <person name="Weisberg A.J."/>
            <person name="Dantas Lopes L."/>
            <person name="Wiseman M.S."/>
            <person name="Wiseman M.S."/>
            <person name="Pupko T."/>
            <person name="Belcher M.S."/>
            <person name="Sechler A.J."/>
            <person name="Tancos M.A."/>
            <person name="Schroeder B.K."/>
            <person name="Murray T.D."/>
            <person name="Luster D.G."/>
            <person name="Schneider W.L."/>
            <person name="Rogers E."/>
            <person name="Andreote F.D."/>
            <person name="Grunwald N.J."/>
            <person name="Putnam M.L."/>
            <person name="Chang J.H."/>
        </authorList>
    </citation>
    <scope>NUCLEOTIDE SEQUENCE [LARGE SCALE GENOMIC DNA]</scope>
    <source>
        <strain evidence="9 10">NCCPB 2253</strain>
    </source>
</reference>
<dbReference type="Pfam" id="PF07690">
    <property type="entry name" value="MFS_1"/>
    <property type="match status" value="1"/>
</dbReference>
<dbReference type="GO" id="GO:0022857">
    <property type="term" value="F:transmembrane transporter activity"/>
    <property type="evidence" value="ECO:0007669"/>
    <property type="project" value="InterPro"/>
</dbReference>
<evidence type="ECO:0000256" key="4">
    <source>
        <dbReference type="ARBA" id="ARBA00022692"/>
    </source>
</evidence>
<keyword evidence="5 7" id="KW-1133">Transmembrane helix</keyword>
<dbReference type="PANTHER" id="PTHR42718">
    <property type="entry name" value="MAJOR FACILITATOR SUPERFAMILY MULTIDRUG TRANSPORTER MFSC"/>
    <property type="match status" value="1"/>
</dbReference>
<evidence type="ECO:0000256" key="2">
    <source>
        <dbReference type="ARBA" id="ARBA00022448"/>
    </source>
</evidence>
<evidence type="ECO:0000256" key="6">
    <source>
        <dbReference type="ARBA" id="ARBA00023136"/>
    </source>
</evidence>
<dbReference type="GO" id="GO:0005886">
    <property type="term" value="C:plasma membrane"/>
    <property type="evidence" value="ECO:0007669"/>
    <property type="project" value="UniProtKB-SubCell"/>
</dbReference>
<protein>
    <submittedName>
        <fullName evidence="9">MFS transporter</fullName>
    </submittedName>
</protein>
<feature type="transmembrane region" description="Helical" evidence="7">
    <location>
        <begin position="280"/>
        <end position="300"/>
    </location>
</feature>
<evidence type="ECO:0000256" key="7">
    <source>
        <dbReference type="SAM" id="Phobius"/>
    </source>
</evidence>
<evidence type="ECO:0000259" key="8">
    <source>
        <dbReference type="PROSITE" id="PS50850"/>
    </source>
</evidence>
<evidence type="ECO:0000256" key="5">
    <source>
        <dbReference type="ARBA" id="ARBA00022989"/>
    </source>
</evidence>
<keyword evidence="6 7" id="KW-0472">Membrane</keyword>
<evidence type="ECO:0000256" key="3">
    <source>
        <dbReference type="ARBA" id="ARBA00022475"/>
    </source>
</evidence>
<dbReference type="RefSeq" id="WP_104354374.1">
    <property type="nucleotide sequence ID" value="NZ_CP028130.1"/>
</dbReference>
<name>A0AAD1AFX9_9MICO</name>
<feature type="domain" description="Major facilitator superfamily (MFS) profile" evidence="8">
    <location>
        <begin position="1"/>
        <end position="430"/>
    </location>
</feature>
<proteinExistence type="predicted"/>
<feature type="transmembrane region" description="Helical" evidence="7">
    <location>
        <begin position="118"/>
        <end position="143"/>
    </location>
</feature>
<dbReference type="Gene3D" id="1.20.1720.10">
    <property type="entry name" value="Multidrug resistance protein D"/>
    <property type="match status" value="1"/>
</dbReference>
<dbReference type="SUPFAM" id="SSF103473">
    <property type="entry name" value="MFS general substrate transporter"/>
    <property type="match status" value="1"/>
</dbReference>
<feature type="transmembrane region" description="Helical" evidence="7">
    <location>
        <begin position="29"/>
        <end position="48"/>
    </location>
</feature>
<dbReference type="Proteomes" id="UP000283946">
    <property type="component" value="Chromosome"/>
</dbReference>
<gene>
    <name evidence="9" type="ORF">C7V51_11715</name>
</gene>